<organism evidence="2 3">
    <name type="scientific">Streptomyces misionensis</name>
    <dbReference type="NCBI Taxonomy" id="67331"/>
    <lineage>
        <taxon>Bacteria</taxon>
        <taxon>Bacillati</taxon>
        <taxon>Actinomycetota</taxon>
        <taxon>Actinomycetes</taxon>
        <taxon>Kitasatosporales</taxon>
        <taxon>Streptomycetaceae</taxon>
        <taxon>Streptomyces</taxon>
    </lineage>
</organism>
<dbReference type="SUPFAM" id="SSF53474">
    <property type="entry name" value="alpha/beta-Hydrolases"/>
    <property type="match status" value="1"/>
</dbReference>
<dbReference type="AlphaFoldDB" id="A0A5C6K9E1"/>
<dbReference type="GO" id="GO:0016020">
    <property type="term" value="C:membrane"/>
    <property type="evidence" value="ECO:0007669"/>
    <property type="project" value="TreeGrafter"/>
</dbReference>
<dbReference type="PANTHER" id="PTHR43798">
    <property type="entry name" value="MONOACYLGLYCEROL LIPASE"/>
    <property type="match status" value="1"/>
</dbReference>
<keyword evidence="2" id="KW-0378">Hydrolase</keyword>
<comment type="caution">
    <text evidence="2">The sequence shown here is derived from an EMBL/GenBank/DDBJ whole genome shotgun (WGS) entry which is preliminary data.</text>
</comment>
<evidence type="ECO:0000259" key="1">
    <source>
        <dbReference type="Pfam" id="PF00561"/>
    </source>
</evidence>
<sequence length="307" mass="32251">MTRAPEEFEVPVPGGGLAVLRWPADAPDAPVVVALHGITANGLSWARVAHHLAGRVTLVAPDLRGRGRSGRLPGPYGIAAHADDTAALVDALGLGPVVLTGHSMGAFTAALTAVRHPHLPAALLLVDGGVGFPVPAAVDPDALITSVIGPAMRRLSMTFPDRDAYRAFWRGHPAFADSWSPWADAYIQRDLVGTEPELRSSCALEAVRADGVDQLREEVSGAVHRLPGPAVLLWAERGLMDEPQGLYDEQRLAAAGLDPRLVRTRPVPGTNHYTILVGDEGARAVARHLLAAADVPGPGEPATVPSR</sequence>
<dbReference type="Pfam" id="PF00561">
    <property type="entry name" value="Abhydrolase_1"/>
    <property type="match status" value="1"/>
</dbReference>
<accession>A0A5C6K9E1</accession>
<dbReference type="GO" id="GO:0016787">
    <property type="term" value="F:hydrolase activity"/>
    <property type="evidence" value="ECO:0007669"/>
    <property type="project" value="UniProtKB-KW"/>
</dbReference>
<dbReference type="Proteomes" id="UP000320481">
    <property type="component" value="Unassembled WGS sequence"/>
</dbReference>
<dbReference type="RefSeq" id="WP_146462982.1">
    <property type="nucleotide sequence ID" value="NZ_VOGW01000001.1"/>
</dbReference>
<name>A0A5C6K9E1_9ACTN</name>
<dbReference type="InterPro" id="IPR000073">
    <property type="entry name" value="AB_hydrolase_1"/>
</dbReference>
<proteinExistence type="predicted"/>
<dbReference type="InterPro" id="IPR050266">
    <property type="entry name" value="AB_hydrolase_sf"/>
</dbReference>
<feature type="domain" description="AB hydrolase-1" evidence="1">
    <location>
        <begin position="30"/>
        <end position="138"/>
    </location>
</feature>
<evidence type="ECO:0000313" key="2">
    <source>
        <dbReference type="EMBL" id="TWV58781.1"/>
    </source>
</evidence>
<protein>
    <submittedName>
        <fullName evidence="2">Alpha/beta hydrolase</fullName>
    </submittedName>
</protein>
<keyword evidence="3" id="KW-1185">Reference proteome</keyword>
<evidence type="ECO:0000313" key="3">
    <source>
        <dbReference type="Proteomes" id="UP000320481"/>
    </source>
</evidence>
<dbReference type="PANTHER" id="PTHR43798:SF33">
    <property type="entry name" value="HYDROLASE, PUTATIVE (AFU_ORTHOLOGUE AFUA_2G14860)-RELATED"/>
    <property type="match status" value="1"/>
</dbReference>
<dbReference type="InterPro" id="IPR029058">
    <property type="entry name" value="AB_hydrolase_fold"/>
</dbReference>
<dbReference type="EMBL" id="VOGW01000001">
    <property type="protein sequence ID" value="TWV58781.1"/>
    <property type="molecule type" value="Genomic_DNA"/>
</dbReference>
<dbReference type="Gene3D" id="3.40.50.1820">
    <property type="entry name" value="alpha/beta hydrolase"/>
    <property type="match status" value="1"/>
</dbReference>
<gene>
    <name evidence="2" type="ORF">FRZ03_00430</name>
</gene>
<reference evidence="2" key="1">
    <citation type="journal article" date="2019" name="Microbiol. Resour. Announc.">
        <title>Draft Genomic Sequences of Streptomyces misionensis and Streptomyces albidoflavus, bacteria applied for phytopathogen biocontrol.</title>
        <authorList>
            <person name="Pylro V."/>
            <person name="Dias A."/>
            <person name="Andreote F."/>
            <person name="Varani A."/>
            <person name="Andreote C."/>
            <person name="Bernardo E."/>
            <person name="Martins T."/>
        </authorList>
    </citation>
    <scope>NUCLEOTIDE SEQUENCE [LARGE SCALE GENOMIC DNA]</scope>
    <source>
        <strain evidence="2">66</strain>
    </source>
</reference>